<dbReference type="PANTHER" id="PTHR43003:SF5">
    <property type="entry name" value="DNA-3-METHYLADENINE GLYCOSYLASE"/>
    <property type="match status" value="1"/>
</dbReference>
<dbReference type="SUPFAM" id="SSF48150">
    <property type="entry name" value="DNA-glycosylase"/>
    <property type="match status" value="1"/>
</dbReference>
<evidence type="ECO:0000313" key="6">
    <source>
        <dbReference type="Proteomes" id="UP001596432"/>
    </source>
</evidence>
<dbReference type="RefSeq" id="WP_274323062.1">
    <property type="nucleotide sequence ID" value="NZ_CP118158.1"/>
</dbReference>
<keyword evidence="6" id="KW-1185">Reference proteome</keyword>
<accession>A0ABD5Y8F3</accession>
<gene>
    <name evidence="5" type="ORF">ACFQMA_19385</name>
</gene>
<dbReference type="Pfam" id="PF00730">
    <property type="entry name" value="HhH-GPD"/>
    <property type="match status" value="1"/>
</dbReference>
<dbReference type="CDD" id="cd00056">
    <property type="entry name" value="ENDO3c"/>
    <property type="match status" value="1"/>
</dbReference>
<dbReference type="InterPro" id="IPR051912">
    <property type="entry name" value="Alkylbase_DNA_Glycosylase/TA"/>
</dbReference>
<evidence type="ECO:0000259" key="4">
    <source>
        <dbReference type="SMART" id="SM00478"/>
    </source>
</evidence>
<evidence type="ECO:0000256" key="1">
    <source>
        <dbReference type="ARBA" id="ARBA00010817"/>
    </source>
</evidence>
<dbReference type="AlphaFoldDB" id="A0ABD5Y8F3"/>
<evidence type="ECO:0000313" key="5">
    <source>
        <dbReference type="EMBL" id="MFC7141986.1"/>
    </source>
</evidence>
<proteinExistence type="inferred from homology"/>
<dbReference type="GeneID" id="78822317"/>
<dbReference type="SMART" id="SM00478">
    <property type="entry name" value="ENDO3c"/>
    <property type="match status" value="1"/>
</dbReference>
<evidence type="ECO:0000256" key="2">
    <source>
        <dbReference type="ARBA" id="ARBA00022763"/>
    </source>
</evidence>
<sequence>MTADPIEALAADEILGPVVAEHGPLELEPAEDLYERLVISLIRQQVSMASAAAIRERLFEAVEVTPEGILAADREVLLDAGLSQAKAEYVKTAAQAFVDHGWDRQTFAEMSDDAVKAELTEIHGVGPWTADMFLLFGLGREDVFPVGDLGIRKGMDLLFDAEMTRAEMVDAAERWRPYRSYASLYIWNHYEGGETEVGQA</sequence>
<comment type="similarity">
    <text evidence="1">Belongs to the alkylbase DNA glycosidase AlkA family.</text>
</comment>
<dbReference type="Gene3D" id="1.10.1670.40">
    <property type="match status" value="1"/>
</dbReference>
<dbReference type="InterPro" id="IPR003265">
    <property type="entry name" value="HhH-GPD_domain"/>
</dbReference>
<keyword evidence="3" id="KW-0234">DNA repair</keyword>
<reference evidence="5 6" key="1">
    <citation type="journal article" date="2019" name="Int. J. Syst. Evol. Microbiol.">
        <title>The Global Catalogue of Microorganisms (GCM) 10K type strain sequencing project: providing services to taxonomists for standard genome sequencing and annotation.</title>
        <authorList>
            <consortium name="The Broad Institute Genomics Platform"/>
            <consortium name="The Broad Institute Genome Sequencing Center for Infectious Disease"/>
            <person name="Wu L."/>
            <person name="Ma J."/>
        </authorList>
    </citation>
    <scope>NUCLEOTIDE SEQUENCE [LARGE SCALE GENOMIC DNA]</scope>
    <source>
        <strain evidence="5 6">XZYJT29</strain>
    </source>
</reference>
<protein>
    <submittedName>
        <fullName evidence="5">DNA-3-methyladenine glycosylase family protein</fullName>
    </submittedName>
</protein>
<feature type="domain" description="HhH-GPD" evidence="4">
    <location>
        <begin position="42"/>
        <end position="192"/>
    </location>
</feature>
<dbReference type="EMBL" id="JBHTAS010000001">
    <property type="protein sequence ID" value="MFC7141986.1"/>
    <property type="molecule type" value="Genomic_DNA"/>
</dbReference>
<dbReference type="InterPro" id="IPR011257">
    <property type="entry name" value="DNA_glycosylase"/>
</dbReference>
<name>A0ABD5Y8F3_9EURY</name>
<evidence type="ECO:0000256" key="3">
    <source>
        <dbReference type="ARBA" id="ARBA00023204"/>
    </source>
</evidence>
<dbReference type="Proteomes" id="UP001596432">
    <property type="component" value="Unassembled WGS sequence"/>
</dbReference>
<organism evidence="5 6">
    <name type="scientific">Halosimplex aquaticum</name>
    <dbReference type="NCBI Taxonomy" id="3026162"/>
    <lineage>
        <taxon>Archaea</taxon>
        <taxon>Methanobacteriati</taxon>
        <taxon>Methanobacteriota</taxon>
        <taxon>Stenosarchaea group</taxon>
        <taxon>Halobacteria</taxon>
        <taxon>Halobacteriales</taxon>
        <taxon>Haloarculaceae</taxon>
        <taxon>Halosimplex</taxon>
    </lineage>
</organism>
<keyword evidence="2" id="KW-0227">DNA damage</keyword>
<dbReference type="Gene3D" id="1.10.340.30">
    <property type="entry name" value="Hypothetical protein, domain 2"/>
    <property type="match status" value="1"/>
</dbReference>
<comment type="caution">
    <text evidence="5">The sequence shown here is derived from an EMBL/GenBank/DDBJ whole genome shotgun (WGS) entry which is preliminary data.</text>
</comment>
<dbReference type="PANTHER" id="PTHR43003">
    <property type="entry name" value="DNA-3-METHYLADENINE GLYCOSYLASE"/>
    <property type="match status" value="1"/>
</dbReference>
<dbReference type="GO" id="GO:0006281">
    <property type="term" value="P:DNA repair"/>
    <property type="evidence" value="ECO:0007669"/>
    <property type="project" value="UniProtKB-KW"/>
</dbReference>
<dbReference type="FunFam" id="1.10.340.30:FF:000004">
    <property type="entry name" value="DNA-3-methyladenine glycosylase II"/>
    <property type="match status" value="1"/>
</dbReference>